<comment type="caution">
    <text evidence="2">The sequence shown here is derived from an EMBL/GenBank/DDBJ whole genome shotgun (WGS) entry which is preliminary data.</text>
</comment>
<protein>
    <submittedName>
        <fullName evidence="2">Uncharacterized protein</fullName>
    </submittedName>
</protein>
<dbReference type="EMBL" id="VSWC01000053">
    <property type="protein sequence ID" value="KAA1101331.1"/>
    <property type="molecule type" value="Genomic_DNA"/>
</dbReference>
<organism evidence="2 3">
    <name type="scientific">Puccinia graminis f. sp. tritici</name>
    <dbReference type="NCBI Taxonomy" id="56615"/>
    <lineage>
        <taxon>Eukaryota</taxon>
        <taxon>Fungi</taxon>
        <taxon>Dikarya</taxon>
        <taxon>Basidiomycota</taxon>
        <taxon>Pucciniomycotina</taxon>
        <taxon>Pucciniomycetes</taxon>
        <taxon>Pucciniales</taxon>
        <taxon>Pucciniaceae</taxon>
        <taxon>Puccinia</taxon>
    </lineage>
</organism>
<dbReference type="Proteomes" id="UP000324748">
    <property type="component" value="Unassembled WGS sequence"/>
</dbReference>
<evidence type="ECO:0000256" key="1">
    <source>
        <dbReference type="SAM" id="MobiDB-lite"/>
    </source>
</evidence>
<sequence>MRFMKQDRETCAQPKSGDVLRVVEVLLMDSRHGAEIKKDLLKQCKVCTRSHSKLVSTTRAERERCDPVGGPPNLTSPSRGEAWLSFLFGRASSSCRRIHHGAEVHMNMAVGSSEESLRYPA</sequence>
<name>A0A5B0PJH3_PUCGR</name>
<evidence type="ECO:0000313" key="2">
    <source>
        <dbReference type="EMBL" id="KAA1101331.1"/>
    </source>
</evidence>
<gene>
    <name evidence="2" type="ORF">PGT21_017025</name>
</gene>
<accession>A0A5B0PJH3</accession>
<evidence type="ECO:0000313" key="3">
    <source>
        <dbReference type="Proteomes" id="UP000324748"/>
    </source>
</evidence>
<keyword evidence="3" id="KW-1185">Reference proteome</keyword>
<proteinExistence type="predicted"/>
<feature type="region of interest" description="Disordered" evidence="1">
    <location>
        <begin position="58"/>
        <end position="77"/>
    </location>
</feature>
<reference evidence="2 3" key="1">
    <citation type="submission" date="2019-05" db="EMBL/GenBank/DDBJ databases">
        <title>Emergence of the Ug99 lineage of the wheat stem rust pathogen through somatic hybridization.</title>
        <authorList>
            <person name="Li F."/>
            <person name="Upadhyaya N.M."/>
            <person name="Sperschneider J."/>
            <person name="Matny O."/>
            <person name="Nguyen-Phuc H."/>
            <person name="Mago R."/>
            <person name="Raley C."/>
            <person name="Miller M.E."/>
            <person name="Silverstein K.A.T."/>
            <person name="Henningsen E."/>
            <person name="Hirsch C.D."/>
            <person name="Visser B."/>
            <person name="Pretorius Z.A."/>
            <person name="Steffenson B.J."/>
            <person name="Schwessinger B."/>
            <person name="Dodds P.N."/>
            <person name="Figueroa M."/>
        </authorList>
    </citation>
    <scope>NUCLEOTIDE SEQUENCE [LARGE SCALE GENOMIC DNA]</scope>
    <source>
        <strain evidence="2">21-0</strain>
    </source>
</reference>
<dbReference type="AlphaFoldDB" id="A0A5B0PJH3"/>